<dbReference type="EMBL" id="CP028136">
    <property type="protein sequence ID" value="AVR44786.1"/>
    <property type="molecule type" value="Genomic_DNA"/>
</dbReference>
<evidence type="ECO:0000313" key="2">
    <source>
        <dbReference type="Proteomes" id="UP000241507"/>
    </source>
</evidence>
<reference evidence="2" key="1">
    <citation type="submission" date="2018-03" db="EMBL/GenBank/DDBJ databases">
        <title>Gramella fulva sp. nov., isolated from a dry surface of tidal flat.</title>
        <authorList>
            <person name="Hwang S.H."/>
            <person name="Hwang W.M."/>
            <person name="Kang K."/>
            <person name="Ahn T.-Y."/>
        </authorList>
    </citation>
    <scope>NUCLEOTIDE SEQUENCE [LARGE SCALE GENOMIC DNA]</scope>
    <source>
        <strain evidence="2">SH35</strain>
    </source>
</reference>
<organism evidence="1 2">
    <name type="scientific">Christiangramia fulva</name>
    <dbReference type="NCBI Taxonomy" id="2126553"/>
    <lineage>
        <taxon>Bacteria</taxon>
        <taxon>Pseudomonadati</taxon>
        <taxon>Bacteroidota</taxon>
        <taxon>Flavobacteriia</taxon>
        <taxon>Flavobacteriales</taxon>
        <taxon>Flavobacteriaceae</taxon>
        <taxon>Christiangramia</taxon>
    </lineage>
</organism>
<name>A0A2R3Z3E4_9FLAO</name>
<protein>
    <submittedName>
        <fullName evidence="1">Uncharacterized protein</fullName>
    </submittedName>
</protein>
<dbReference type="Proteomes" id="UP000241507">
    <property type="component" value="Chromosome"/>
</dbReference>
<accession>A0A2R3Z3E4</accession>
<dbReference type="AlphaFoldDB" id="A0A2R3Z3E4"/>
<dbReference type="KEGG" id="grs:C7S20_05620"/>
<evidence type="ECO:0000313" key="1">
    <source>
        <dbReference type="EMBL" id="AVR44786.1"/>
    </source>
</evidence>
<proteinExistence type="predicted"/>
<sequence length="189" mass="23063">MSTSTLHPHRDQYLKEIEKAFEVLSRLKKNKFYSVAKITWWILRYEDLYDYSYSHRHVNSCIDGMGCCCTDKNPEMKFSSRYSSLKEIVDLHRHEKYFREELKVFESVKNDYPALMQWLKKNETLGAEDFLLFWIEEWYSEEKHLITPYKFNLQDLDVKFKAEEWENTIKFCEVFNERYWNSGLCPEEI</sequence>
<dbReference type="OrthoDB" id="1436642at2"/>
<keyword evidence="2" id="KW-1185">Reference proteome</keyword>
<gene>
    <name evidence="1" type="ORF">C7S20_05620</name>
</gene>
<dbReference type="RefSeq" id="WP_107011564.1">
    <property type="nucleotide sequence ID" value="NZ_CP028136.1"/>
</dbReference>